<dbReference type="Pfam" id="PF01402">
    <property type="entry name" value="RHH_1"/>
    <property type="match status" value="1"/>
</dbReference>
<proteinExistence type="predicted"/>
<dbReference type="InterPro" id="IPR013321">
    <property type="entry name" value="Arc_rbn_hlx_hlx"/>
</dbReference>
<dbReference type="Proteomes" id="UP000019141">
    <property type="component" value="Unassembled WGS sequence"/>
</dbReference>
<sequence length="87" mass="9447">MASQTVRTTLSLPVDLLAAVDQAIQAGKARSRNELVRIALERELAAQKRAVIDAAFAEMAQDSDFQTEAKAIASEFEDRCHGSPAHH</sequence>
<accession>W4LR27</accession>
<feature type="domain" description="Ribbon-helix-helix protein CopG" evidence="1">
    <location>
        <begin position="6"/>
        <end position="45"/>
    </location>
</feature>
<dbReference type="AlphaFoldDB" id="W4LR27"/>
<evidence type="ECO:0000313" key="2">
    <source>
        <dbReference type="EMBL" id="ETX00428.1"/>
    </source>
</evidence>
<dbReference type="InterPro" id="IPR002145">
    <property type="entry name" value="CopG"/>
</dbReference>
<protein>
    <recommendedName>
        <fullName evidence="1">Ribbon-helix-helix protein CopG domain-containing protein</fullName>
    </recommendedName>
</protein>
<name>W4LR27_ENTF1</name>
<dbReference type="Gene3D" id="1.10.1220.10">
    <property type="entry name" value="Met repressor-like"/>
    <property type="match status" value="1"/>
</dbReference>
<evidence type="ECO:0000313" key="3">
    <source>
        <dbReference type="Proteomes" id="UP000019141"/>
    </source>
</evidence>
<evidence type="ECO:0000259" key="1">
    <source>
        <dbReference type="Pfam" id="PF01402"/>
    </source>
</evidence>
<dbReference type="CDD" id="cd22231">
    <property type="entry name" value="RHH_NikR_HicB-like"/>
    <property type="match status" value="1"/>
</dbReference>
<dbReference type="InterPro" id="IPR010985">
    <property type="entry name" value="Ribbon_hlx_hlx"/>
</dbReference>
<gene>
    <name evidence="2" type="ORF">ETSY1_11285</name>
</gene>
<reference evidence="2 3" key="1">
    <citation type="journal article" date="2014" name="Nature">
        <title>An environmental bacterial taxon with a large and distinct metabolic repertoire.</title>
        <authorList>
            <person name="Wilson M.C."/>
            <person name="Mori T."/>
            <person name="Ruckert C."/>
            <person name="Uria A.R."/>
            <person name="Helf M.J."/>
            <person name="Takada K."/>
            <person name="Gernert C."/>
            <person name="Steffens U.A."/>
            <person name="Heycke N."/>
            <person name="Schmitt S."/>
            <person name="Rinke C."/>
            <person name="Helfrich E.J."/>
            <person name="Brachmann A.O."/>
            <person name="Gurgui C."/>
            <person name="Wakimoto T."/>
            <person name="Kracht M."/>
            <person name="Crusemann M."/>
            <person name="Hentschel U."/>
            <person name="Abe I."/>
            <person name="Matsunaga S."/>
            <person name="Kalinowski J."/>
            <person name="Takeyama H."/>
            <person name="Piel J."/>
        </authorList>
    </citation>
    <scope>NUCLEOTIDE SEQUENCE [LARGE SCALE GENOMIC DNA]</scope>
    <source>
        <strain evidence="3">TSY1</strain>
    </source>
</reference>
<dbReference type="EMBL" id="AZHW01000339">
    <property type="protein sequence ID" value="ETX00428.1"/>
    <property type="molecule type" value="Genomic_DNA"/>
</dbReference>
<organism evidence="2 3">
    <name type="scientific">Entotheonella factor</name>
    <dbReference type="NCBI Taxonomy" id="1429438"/>
    <lineage>
        <taxon>Bacteria</taxon>
        <taxon>Pseudomonadati</taxon>
        <taxon>Nitrospinota/Tectimicrobiota group</taxon>
        <taxon>Candidatus Tectimicrobiota</taxon>
        <taxon>Candidatus Entotheonellia</taxon>
        <taxon>Candidatus Entotheonellales</taxon>
        <taxon>Candidatus Entotheonellaceae</taxon>
        <taxon>Candidatus Entotheonella</taxon>
    </lineage>
</organism>
<dbReference type="HOGENOM" id="CLU_2420553_0_0_7"/>
<keyword evidence="3" id="KW-1185">Reference proteome</keyword>
<dbReference type="SUPFAM" id="SSF47598">
    <property type="entry name" value="Ribbon-helix-helix"/>
    <property type="match status" value="1"/>
</dbReference>
<dbReference type="GO" id="GO:0006355">
    <property type="term" value="P:regulation of DNA-templated transcription"/>
    <property type="evidence" value="ECO:0007669"/>
    <property type="project" value="InterPro"/>
</dbReference>
<comment type="caution">
    <text evidence="2">The sequence shown here is derived from an EMBL/GenBank/DDBJ whole genome shotgun (WGS) entry which is preliminary data.</text>
</comment>